<protein>
    <recommendedName>
        <fullName evidence="5">Nucleolar protein 16</fullName>
    </recommendedName>
</protein>
<comment type="similarity">
    <text evidence="3">Belongs to the NOP16 family.</text>
</comment>
<comment type="function">
    <text evidence="1">Involved in the biogenesis of the 60S ribosomal subunit.</text>
</comment>
<evidence type="ECO:0000256" key="4">
    <source>
        <dbReference type="ARBA" id="ARBA00011187"/>
    </source>
</evidence>
<dbReference type="Pfam" id="PF09420">
    <property type="entry name" value="Nop16"/>
    <property type="match status" value="1"/>
</dbReference>
<evidence type="ECO:0000256" key="8">
    <source>
        <dbReference type="SAM" id="MobiDB-lite"/>
    </source>
</evidence>
<comment type="subunit">
    <text evidence="4">Component of the pre-66S ribosomal particle.</text>
</comment>
<dbReference type="GO" id="GO:1990904">
    <property type="term" value="C:ribonucleoprotein complex"/>
    <property type="evidence" value="ECO:0007669"/>
    <property type="project" value="UniProtKB-KW"/>
</dbReference>
<evidence type="ECO:0000256" key="3">
    <source>
        <dbReference type="ARBA" id="ARBA00008479"/>
    </source>
</evidence>
<dbReference type="OrthoDB" id="285729at2759"/>
<feature type="region of interest" description="Disordered" evidence="8">
    <location>
        <begin position="120"/>
        <end position="176"/>
    </location>
</feature>
<feature type="compositionally biased region" description="Basic residues" evidence="8">
    <location>
        <begin position="1"/>
        <end position="27"/>
    </location>
</feature>
<dbReference type="PANTHER" id="PTHR13243">
    <property type="entry name" value="HSPC111 PROTEIN-RELATED"/>
    <property type="match status" value="1"/>
</dbReference>
<feature type="region of interest" description="Disordered" evidence="8">
    <location>
        <begin position="1"/>
        <end position="29"/>
    </location>
</feature>
<name>A0A166WH90_9HYPO</name>
<proteinExistence type="inferred from homology"/>
<sequence>MGRELQKKKRRAGRKPVRQSNKTKKILNPRGNNIIAENWDKKATLSQNYRRLGLVSRLRAPTGGVESPLDKSSIAALRAAHSAADAASSSPFAIESTEKAIISEVKVERDASGKIIRVIRPGGENPLNDPLRPLDNDSDEEEEEVVTELDDGSYKKNKKRREEHEEWGGIHDGEDEGMTDVVRELVEQARNPAPKKTRHLSEREAEWLEKLIAKHGDDTRAMARDARLNPMQQTAADIARRLKKLNA</sequence>
<comment type="subcellular location">
    <subcellularLocation>
        <location evidence="2">Nucleus</location>
        <location evidence="2">Nucleolus</location>
    </subcellularLocation>
</comment>
<dbReference type="PANTHER" id="PTHR13243:SF1">
    <property type="entry name" value="NUCLEOLAR PROTEIN 16"/>
    <property type="match status" value="1"/>
</dbReference>
<evidence type="ECO:0000256" key="1">
    <source>
        <dbReference type="ARBA" id="ARBA00002889"/>
    </source>
</evidence>
<evidence type="ECO:0000256" key="2">
    <source>
        <dbReference type="ARBA" id="ARBA00004604"/>
    </source>
</evidence>
<dbReference type="InterPro" id="IPR019002">
    <property type="entry name" value="Ribosome_biogenesis_Nop16"/>
</dbReference>
<gene>
    <name evidence="9" type="ORF">BBO_09056</name>
</gene>
<evidence type="ECO:0000256" key="5">
    <source>
        <dbReference type="ARBA" id="ARBA00015522"/>
    </source>
</evidence>
<evidence type="ECO:0000313" key="10">
    <source>
        <dbReference type="Proteomes" id="UP000076863"/>
    </source>
</evidence>
<dbReference type="AlphaFoldDB" id="A0A166WH90"/>
<evidence type="ECO:0000256" key="6">
    <source>
        <dbReference type="ARBA" id="ARBA00023242"/>
    </source>
</evidence>
<dbReference type="EMBL" id="AZHA01000049">
    <property type="protein sequence ID" value="OAA34724.1"/>
    <property type="molecule type" value="Genomic_DNA"/>
</dbReference>
<keyword evidence="7" id="KW-0687">Ribonucleoprotein</keyword>
<evidence type="ECO:0000313" key="9">
    <source>
        <dbReference type="EMBL" id="OAA34724.1"/>
    </source>
</evidence>
<keyword evidence="6" id="KW-0539">Nucleus</keyword>
<evidence type="ECO:0000256" key="7">
    <source>
        <dbReference type="ARBA" id="ARBA00023274"/>
    </source>
</evidence>
<organism evidence="9 10">
    <name type="scientific">Beauveria brongniartii RCEF 3172</name>
    <dbReference type="NCBI Taxonomy" id="1081107"/>
    <lineage>
        <taxon>Eukaryota</taxon>
        <taxon>Fungi</taxon>
        <taxon>Dikarya</taxon>
        <taxon>Ascomycota</taxon>
        <taxon>Pezizomycotina</taxon>
        <taxon>Sordariomycetes</taxon>
        <taxon>Hypocreomycetidae</taxon>
        <taxon>Hypocreales</taxon>
        <taxon>Cordycipitaceae</taxon>
        <taxon>Beauveria</taxon>
        <taxon>Beauveria brongniartii</taxon>
    </lineage>
</organism>
<feature type="compositionally biased region" description="Basic and acidic residues" evidence="8">
    <location>
        <begin position="160"/>
        <end position="172"/>
    </location>
</feature>
<keyword evidence="10" id="KW-1185">Reference proteome</keyword>
<feature type="compositionally biased region" description="Acidic residues" evidence="8">
    <location>
        <begin position="136"/>
        <end position="151"/>
    </location>
</feature>
<dbReference type="Proteomes" id="UP000076863">
    <property type="component" value="Unassembled WGS sequence"/>
</dbReference>
<reference evidence="9 10" key="1">
    <citation type="journal article" date="2016" name="Genome Biol. Evol.">
        <title>Divergent and convergent evolution of fungal pathogenicity.</title>
        <authorList>
            <person name="Shang Y."/>
            <person name="Xiao G."/>
            <person name="Zheng P."/>
            <person name="Cen K."/>
            <person name="Zhan S."/>
            <person name="Wang C."/>
        </authorList>
    </citation>
    <scope>NUCLEOTIDE SEQUENCE [LARGE SCALE GENOMIC DNA]</scope>
    <source>
        <strain evidence="9 10">RCEF 3172</strain>
    </source>
</reference>
<comment type="caution">
    <text evidence="9">The sequence shown here is derived from an EMBL/GenBank/DDBJ whole genome shotgun (WGS) entry which is preliminary data.</text>
</comment>
<accession>A0A166WH90</accession>
<dbReference type="GO" id="GO:0042273">
    <property type="term" value="P:ribosomal large subunit biogenesis"/>
    <property type="evidence" value="ECO:0007669"/>
    <property type="project" value="TreeGrafter"/>
</dbReference>
<dbReference type="GO" id="GO:0005730">
    <property type="term" value="C:nucleolus"/>
    <property type="evidence" value="ECO:0007669"/>
    <property type="project" value="UniProtKB-SubCell"/>
</dbReference>